<dbReference type="PANTHER" id="PTHR30289">
    <property type="entry name" value="UNCHARACTERIZED PROTEIN YBCL-RELATED"/>
    <property type="match status" value="1"/>
</dbReference>
<keyword evidence="3" id="KW-1185">Reference proteome</keyword>
<dbReference type="InterPro" id="IPR008914">
    <property type="entry name" value="PEBP"/>
</dbReference>
<evidence type="ECO:0000313" key="2">
    <source>
        <dbReference type="EMBL" id="MBM3115087.1"/>
    </source>
</evidence>
<keyword evidence="1" id="KW-0732">Signal</keyword>
<dbReference type="CDD" id="cd00865">
    <property type="entry name" value="PEBP_bact_arch"/>
    <property type="match status" value="1"/>
</dbReference>
<protein>
    <submittedName>
        <fullName evidence="2">YbhB/YbcL family Raf kinase inhibitor-like protein</fullName>
    </submittedName>
</protein>
<feature type="chain" id="PRO_5047211251" evidence="1">
    <location>
        <begin position="21"/>
        <end position="183"/>
    </location>
</feature>
<proteinExistence type="predicted"/>
<accession>A0ABS2BHI7</accession>
<keyword evidence="2" id="KW-0649">Protein kinase inhibitor</keyword>
<dbReference type="EMBL" id="JAESND010000001">
    <property type="protein sequence ID" value="MBM3115087.1"/>
    <property type="molecule type" value="Genomic_DNA"/>
</dbReference>
<dbReference type="InterPro" id="IPR036610">
    <property type="entry name" value="PEBP-like_sf"/>
</dbReference>
<organism evidence="2 3">
    <name type="scientific">Jeongeupia naejangsanensis</name>
    <dbReference type="NCBI Taxonomy" id="613195"/>
    <lineage>
        <taxon>Bacteria</taxon>
        <taxon>Pseudomonadati</taxon>
        <taxon>Pseudomonadota</taxon>
        <taxon>Betaproteobacteria</taxon>
        <taxon>Neisseriales</taxon>
        <taxon>Chitinibacteraceae</taxon>
        <taxon>Jeongeupia</taxon>
    </lineage>
</organism>
<comment type="caution">
    <text evidence="2">The sequence shown here is derived from an EMBL/GenBank/DDBJ whole genome shotgun (WGS) entry which is preliminary data.</text>
</comment>
<name>A0ABS2BHI7_9NEIS</name>
<sequence>MCRTLLNLILPLCISMPVLAETLTLTSMDIVQGEMMKRAQEFQGFGCGGDNVSPQLSWTGAPKETAAFAVLAYDPDAPTGSGWWHWQLVNIPKNVNSLAAGAGDPGKSRSPEGSISIRNDYGVAGFGGACPPKGHGTHRYQFTVFALSSKLELPKDASAALTGYMVRANTLASSTIEALYRRD</sequence>
<dbReference type="GO" id="GO:0004860">
    <property type="term" value="F:protein kinase inhibitor activity"/>
    <property type="evidence" value="ECO:0007669"/>
    <property type="project" value="UniProtKB-KW"/>
</dbReference>
<evidence type="ECO:0000313" key="3">
    <source>
        <dbReference type="Proteomes" id="UP000809431"/>
    </source>
</evidence>
<dbReference type="InterPro" id="IPR005247">
    <property type="entry name" value="YbhB_YbcL/LppC-like"/>
</dbReference>
<dbReference type="PANTHER" id="PTHR30289:SF1">
    <property type="entry name" value="PEBP (PHOSPHATIDYLETHANOLAMINE-BINDING PROTEIN) FAMILY PROTEIN"/>
    <property type="match status" value="1"/>
</dbReference>
<evidence type="ECO:0000256" key="1">
    <source>
        <dbReference type="SAM" id="SignalP"/>
    </source>
</evidence>
<dbReference type="Pfam" id="PF01161">
    <property type="entry name" value="PBP"/>
    <property type="match status" value="1"/>
</dbReference>
<gene>
    <name evidence="2" type="ORF">JMJ54_04525</name>
</gene>
<dbReference type="SUPFAM" id="SSF49777">
    <property type="entry name" value="PEBP-like"/>
    <property type="match status" value="1"/>
</dbReference>
<dbReference type="NCBIfam" id="TIGR00481">
    <property type="entry name" value="YbhB/YbcL family Raf kinase inhibitor-like protein"/>
    <property type="match status" value="1"/>
</dbReference>
<reference evidence="2 3" key="1">
    <citation type="submission" date="2021-01" db="EMBL/GenBank/DDBJ databases">
        <title>Draft Genome Sequence and Polyhydroxyalkanoate Biosynthetic Potential of Jeongeupia naejangsanensis Type Strain DSM 24253.</title>
        <authorList>
            <person name="Turrini P."/>
            <person name="Artuso I."/>
            <person name="Lugli G.A."/>
            <person name="Frangipani E."/>
            <person name="Ventura M."/>
            <person name="Visca P."/>
        </authorList>
    </citation>
    <scope>NUCLEOTIDE SEQUENCE [LARGE SCALE GENOMIC DNA]</scope>
    <source>
        <strain evidence="2 3">DSM 24253</strain>
    </source>
</reference>
<dbReference type="Proteomes" id="UP000809431">
    <property type="component" value="Unassembled WGS sequence"/>
</dbReference>
<dbReference type="Gene3D" id="3.90.280.10">
    <property type="entry name" value="PEBP-like"/>
    <property type="match status" value="1"/>
</dbReference>
<feature type="signal peptide" evidence="1">
    <location>
        <begin position="1"/>
        <end position="20"/>
    </location>
</feature>